<gene>
    <name evidence="2" type="ORF">GCM10011588_25870</name>
</gene>
<dbReference type="Pfam" id="PF04954">
    <property type="entry name" value="SIP"/>
    <property type="match status" value="1"/>
</dbReference>
<dbReference type="Proteomes" id="UP000638263">
    <property type="component" value="Unassembled WGS sequence"/>
</dbReference>
<organism evidence="2 3">
    <name type="scientific">Nocardia jinanensis</name>
    <dbReference type="NCBI Taxonomy" id="382504"/>
    <lineage>
        <taxon>Bacteria</taxon>
        <taxon>Bacillati</taxon>
        <taxon>Actinomycetota</taxon>
        <taxon>Actinomycetes</taxon>
        <taxon>Mycobacteriales</taxon>
        <taxon>Nocardiaceae</taxon>
        <taxon>Nocardia</taxon>
    </lineage>
</organism>
<dbReference type="EMBL" id="BMMH01000004">
    <property type="protein sequence ID" value="GGL10276.1"/>
    <property type="molecule type" value="Genomic_DNA"/>
</dbReference>
<reference evidence="2" key="1">
    <citation type="journal article" date="2014" name="Int. J. Syst. Evol. Microbiol.">
        <title>Complete genome sequence of Corynebacterium casei LMG S-19264T (=DSM 44701T), isolated from a smear-ripened cheese.</title>
        <authorList>
            <consortium name="US DOE Joint Genome Institute (JGI-PGF)"/>
            <person name="Walter F."/>
            <person name="Albersmeier A."/>
            <person name="Kalinowski J."/>
            <person name="Ruckert C."/>
        </authorList>
    </citation>
    <scope>NUCLEOTIDE SEQUENCE</scope>
    <source>
        <strain evidence="2">CGMCC 4.3508</strain>
    </source>
</reference>
<feature type="domain" description="SIP-like Rossmann fold" evidence="1">
    <location>
        <begin position="8"/>
        <end position="75"/>
    </location>
</feature>
<sequence length="80" mass="8579">MAARRPALDRITRNGASAASSEQLVDAAALNLPAAPGAACLAGEARTIQMIRNHLAKDRGWNRRSIVTKPFWTPGKRGLD</sequence>
<evidence type="ECO:0000259" key="1">
    <source>
        <dbReference type="Pfam" id="PF04954"/>
    </source>
</evidence>
<dbReference type="InterPro" id="IPR007037">
    <property type="entry name" value="SIP_rossman_dom"/>
</dbReference>
<evidence type="ECO:0000313" key="2">
    <source>
        <dbReference type="EMBL" id="GGL10276.1"/>
    </source>
</evidence>
<dbReference type="AlphaFoldDB" id="A0A917RIW4"/>
<evidence type="ECO:0000313" key="3">
    <source>
        <dbReference type="Proteomes" id="UP000638263"/>
    </source>
</evidence>
<proteinExistence type="predicted"/>
<comment type="caution">
    <text evidence="2">The sequence shown here is derived from an EMBL/GenBank/DDBJ whole genome shotgun (WGS) entry which is preliminary data.</text>
</comment>
<dbReference type="RefSeq" id="WP_058854290.1">
    <property type="nucleotide sequence ID" value="NZ_BMMH01000004.1"/>
</dbReference>
<reference evidence="2" key="2">
    <citation type="submission" date="2020-09" db="EMBL/GenBank/DDBJ databases">
        <authorList>
            <person name="Sun Q."/>
            <person name="Zhou Y."/>
        </authorList>
    </citation>
    <scope>NUCLEOTIDE SEQUENCE</scope>
    <source>
        <strain evidence="2">CGMCC 4.3508</strain>
    </source>
</reference>
<name>A0A917RIW4_9NOCA</name>
<dbReference type="Gene3D" id="3.40.50.80">
    <property type="entry name" value="Nucleotide-binding domain of ferredoxin-NADP reductase (FNR) module"/>
    <property type="match status" value="1"/>
</dbReference>
<protein>
    <recommendedName>
        <fullName evidence="1">SIP-like Rossmann fold domain-containing protein</fullName>
    </recommendedName>
</protein>
<keyword evidence="3" id="KW-1185">Reference proteome</keyword>
<accession>A0A917RIW4</accession>
<dbReference type="InterPro" id="IPR039261">
    <property type="entry name" value="FNR_nucleotide-bd"/>
</dbReference>